<reference evidence="14" key="1">
    <citation type="submission" date="2021-01" db="EMBL/GenBank/DDBJ databases">
        <title>Modified the classification status of verrucomicrobia.</title>
        <authorList>
            <person name="Feng X."/>
        </authorList>
    </citation>
    <scope>NUCLEOTIDE SEQUENCE</scope>
    <source>
        <strain evidence="14">KCTC 22201</strain>
    </source>
</reference>
<dbReference type="RefSeq" id="WP_200278311.1">
    <property type="nucleotide sequence ID" value="NZ_JAENII010000004.1"/>
</dbReference>
<protein>
    <submittedName>
        <fullName evidence="14">TraB/GumN family protein</fullName>
    </submittedName>
</protein>
<evidence type="ECO:0000256" key="9">
    <source>
        <dbReference type="ARBA" id="ARBA00022989"/>
    </source>
</evidence>
<dbReference type="GO" id="GO:0016020">
    <property type="term" value="C:membrane"/>
    <property type="evidence" value="ECO:0007669"/>
    <property type="project" value="UniProtKB-SubCell"/>
</dbReference>
<evidence type="ECO:0000256" key="6">
    <source>
        <dbReference type="ARBA" id="ARBA00022723"/>
    </source>
</evidence>
<gene>
    <name evidence="14" type="ORF">JIN81_07765</name>
</gene>
<evidence type="ECO:0000256" key="8">
    <source>
        <dbReference type="ARBA" id="ARBA00022801"/>
    </source>
</evidence>
<evidence type="ECO:0000313" key="15">
    <source>
        <dbReference type="Proteomes" id="UP000658278"/>
    </source>
</evidence>
<dbReference type="Pfam" id="PF01963">
    <property type="entry name" value="TraB_PrgY_gumN"/>
    <property type="match status" value="1"/>
</dbReference>
<proteinExistence type="predicted"/>
<evidence type="ECO:0000256" key="4">
    <source>
        <dbReference type="ARBA" id="ARBA00022670"/>
    </source>
</evidence>
<dbReference type="PANTHER" id="PTHR31120:SF6">
    <property type="entry name" value="METALLOPROTEASE TIKI HOMOLOG"/>
    <property type="match status" value="1"/>
</dbReference>
<dbReference type="GO" id="GO:0030178">
    <property type="term" value="P:negative regulation of Wnt signaling pathway"/>
    <property type="evidence" value="ECO:0007669"/>
    <property type="project" value="InterPro"/>
</dbReference>
<keyword evidence="10" id="KW-0482">Metalloprotease</keyword>
<evidence type="ECO:0000256" key="2">
    <source>
        <dbReference type="ARBA" id="ARBA00001941"/>
    </source>
</evidence>
<keyword evidence="5" id="KW-0812">Transmembrane</keyword>
<dbReference type="PANTHER" id="PTHR31120">
    <property type="entry name" value="METALLOPROTEASE TIKI"/>
    <property type="match status" value="1"/>
</dbReference>
<dbReference type="EMBL" id="JAENII010000004">
    <property type="protein sequence ID" value="MBK1826911.1"/>
    <property type="molecule type" value="Genomic_DNA"/>
</dbReference>
<evidence type="ECO:0000256" key="3">
    <source>
        <dbReference type="ARBA" id="ARBA00004479"/>
    </source>
</evidence>
<name>A0A934RE53_9BACT</name>
<organism evidence="14 15">
    <name type="scientific">Haloferula rosea</name>
    <dbReference type="NCBI Taxonomy" id="490093"/>
    <lineage>
        <taxon>Bacteria</taxon>
        <taxon>Pseudomonadati</taxon>
        <taxon>Verrucomicrobiota</taxon>
        <taxon>Verrucomicrobiia</taxon>
        <taxon>Verrucomicrobiales</taxon>
        <taxon>Verrucomicrobiaceae</taxon>
        <taxon>Haloferula</taxon>
    </lineage>
</organism>
<comment type="subcellular location">
    <subcellularLocation>
        <location evidence="3">Membrane</location>
        <topology evidence="3">Single-pass type I membrane protein</topology>
    </subcellularLocation>
</comment>
<dbReference type="InterPro" id="IPR002816">
    <property type="entry name" value="TraB/PrgY/GumN_fam"/>
</dbReference>
<evidence type="ECO:0000256" key="10">
    <source>
        <dbReference type="ARBA" id="ARBA00023049"/>
    </source>
</evidence>
<evidence type="ECO:0000256" key="11">
    <source>
        <dbReference type="ARBA" id="ARBA00023136"/>
    </source>
</evidence>
<comment type="cofactor">
    <cofactor evidence="2">
        <name>Co(2+)</name>
        <dbReference type="ChEBI" id="CHEBI:48828"/>
    </cofactor>
</comment>
<dbReference type="GO" id="GO:0046872">
    <property type="term" value="F:metal ion binding"/>
    <property type="evidence" value="ECO:0007669"/>
    <property type="project" value="UniProtKB-KW"/>
</dbReference>
<dbReference type="GO" id="GO:0004222">
    <property type="term" value="F:metalloendopeptidase activity"/>
    <property type="evidence" value="ECO:0007669"/>
    <property type="project" value="TreeGrafter"/>
</dbReference>
<dbReference type="Proteomes" id="UP000658278">
    <property type="component" value="Unassembled WGS sequence"/>
</dbReference>
<accession>A0A934RE53</accession>
<dbReference type="AlphaFoldDB" id="A0A934RE53"/>
<dbReference type="CDD" id="cd14789">
    <property type="entry name" value="Tiki"/>
    <property type="match status" value="1"/>
</dbReference>
<keyword evidence="6" id="KW-0479">Metal-binding</keyword>
<dbReference type="GO" id="GO:0006508">
    <property type="term" value="P:proteolysis"/>
    <property type="evidence" value="ECO:0007669"/>
    <property type="project" value="UniProtKB-KW"/>
</dbReference>
<keyword evidence="15" id="KW-1185">Reference proteome</keyword>
<evidence type="ECO:0000256" key="12">
    <source>
        <dbReference type="ARBA" id="ARBA00023180"/>
    </source>
</evidence>
<comment type="caution">
    <text evidence="14">The sequence shown here is derived from an EMBL/GenBank/DDBJ whole genome shotgun (WGS) entry which is preliminary data.</text>
</comment>
<keyword evidence="12" id="KW-0325">Glycoprotein</keyword>
<keyword evidence="11" id="KW-0472">Membrane</keyword>
<feature type="chain" id="PRO_5037081796" evidence="13">
    <location>
        <begin position="28"/>
        <end position="315"/>
    </location>
</feature>
<feature type="signal peptide" evidence="13">
    <location>
        <begin position="1"/>
        <end position="27"/>
    </location>
</feature>
<dbReference type="PROSITE" id="PS51257">
    <property type="entry name" value="PROKAR_LIPOPROTEIN"/>
    <property type="match status" value="1"/>
</dbReference>
<evidence type="ECO:0000313" key="14">
    <source>
        <dbReference type="EMBL" id="MBK1826911.1"/>
    </source>
</evidence>
<comment type="cofactor">
    <cofactor evidence="1">
        <name>Mn(2+)</name>
        <dbReference type="ChEBI" id="CHEBI:29035"/>
    </cofactor>
</comment>
<keyword evidence="4" id="KW-0645">Protease</keyword>
<sequence length="315" mass="34236">MRRRLSNWLAGGLAACTLGFASGQEPAAEAAEHPAKPLLWKVEGKGLEKPSWLFGTIHLGKGPLGKLHPAAAKALDGSDSVYTEVSMDPASQLGLAKHFVRNDGKRLSDSIGEELSGQLEAELKAINPDLDAKPFQAFKTWAVGVMIPMLKIQMSGDAPLDKVVWDRASKAGKTMGALETPMDQFGIFDGLEEEEQIVLLAEGLRMQEESRAGGDDPIDKLVKAYLSGDEKKVEAEMERNFTEMAKGEHKALAERLLKQLLDDRNVSMTDGIVERLKAEPAKAHFFAVGAGHYVGKDSIGNLLTKKGYKVTRITE</sequence>
<evidence type="ECO:0000256" key="7">
    <source>
        <dbReference type="ARBA" id="ARBA00022729"/>
    </source>
</evidence>
<evidence type="ECO:0000256" key="5">
    <source>
        <dbReference type="ARBA" id="ARBA00022692"/>
    </source>
</evidence>
<keyword evidence="9" id="KW-1133">Transmembrane helix</keyword>
<keyword evidence="8" id="KW-0378">Hydrolase</keyword>
<keyword evidence="7 13" id="KW-0732">Signal</keyword>
<evidence type="ECO:0000256" key="13">
    <source>
        <dbReference type="SAM" id="SignalP"/>
    </source>
</evidence>
<dbReference type="InterPro" id="IPR040230">
    <property type="entry name" value="TIKI1/2-like"/>
</dbReference>
<evidence type="ECO:0000256" key="1">
    <source>
        <dbReference type="ARBA" id="ARBA00001936"/>
    </source>
</evidence>